<comment type="function">
    <text evidence="8">Extracellular zinc metalloprotease.</text>
</comment>
<sequence length="352" mass="38485">MRTPYGCVCFAVPKKLLKQLADDSDDPHHRRILHEQIQHSSKLRGTRASHARSPAAGTPGEQLLHRQVFDAQGRTYLPGRLLRDEDDPPTSDKHADQAYENVGIALRFFKEVLGRDSIDGRGMRVDASVHYGLRFANAMWTGEQMIVGDGDGRHIEGLAHSLGIIAHELSHGVSQHLVKGGLGVVLVAGQPPALKGEAGALNESFSDCFASMIKQWQAGQDVHAADWLLGEDILAPGAGKAIRSLKDPGNRRQTWREDDQIQDYRLYRSTDEPHKAAGIANHAFYTAAMALGGNSWEPLAAVWLRAFDRLRPRATFLNAAHATVAVAAALHGKDSAPQRAVKAGWQKVHVLT</sequence>
<evidence type="ECO:0000313" key="13">
    <source>
        <dbReference type="Proteomes" id="UP000070433"/>
    </source>
</evidence>
<dbReference type="PANTHER" id="PTHR43579">
    <property type="match status" value="1"/>
</dbReference>
<keyword evidence="5 8" id="KW-0862">Zinc</keyword>
<evidence type="ECO:0000256" key="7">
    <source>
        <dbReference type="PIRSR" id="PIRSR623612-1"/>
    </source>
</evidence>
<evidence type="ECO:0000256" key="5">
    <source>
        <dbReference type="ARBA" id="ARBA00022833"/>
    </source>
</evidence>
<dbReference type="InterPro" id="IPR001570">
    <property type="entry name" value="Peptidase_M4_C_domain"/>
</dbReference>
<accession>A0A127JU58</accession>
<keyword evidence="3" id="KW-0479">Metal-binding</keyword>
<evidence type="ECO:0000256" key="2">
    <source>
        <dbReference type="ARBA" id="ARBA00022670"/>
    </source>
</evidence>
<dbReference type="InterPro" id="IPR027268">
    <property type="entry name" value="Peptidase_M4/M1_CTD_sf"/>
</dbReference>
<evidence type="ECO:0000259" key="10">
    <source>
        <dbReference type="Pfam" id="PF01447"/>
    </source>
</evidence>
<dbReference type="Gene3D" id="1.10.390.10">
    <property type="entry name" value="Neutral Protease Domain 2"/>
    <property type="match status" value="1"/>
</dbReference>
<keyword evidence="13" id="KW-1185">Reference proteome</keyword>
<feature type="domain" description="Peptidase M4 C-terminal" evidence="11">
    <location>
        <begin position="195"/>
        <end position="350"/>
    </location>
</feature>
<organism evidence="12 13">
    <name type="scientific">Ramlibacter tataouinensis</name>
    <dbReference type="NCBI Taxonomy" id="94132"/>
    <lineage>
        <taxon>Bacteria</taxon>
        <taxon>Pseudomonadati</taxon>
        <taxon>Pseudomonadota</taxon>
        <taxon>Betaproteobacteria</taxon>
        <taxon>Burkholderiales</taxon>
        <taxon>Comamonadaceae</taxon>
        <taxon>Ramlibacter</taxon>
    </lineage>
</organism>
<protein>
    <recommendedName>
        <fullName evidence="8">Neutral metalloproteinase</fullName>
        <ecNumber evidence="8">3.4.24.-</ecNumber>
    </recommendedName>
</protein>
<keyword evidence="8" id="KW-0964">Secreted</keyword>
<dbReference type="GO" id="GO:0005576">
    <property type="term" value="C:extracellular region"/>
    <property type="evidence" value="ECO:0007669"/>
    <property type="project" value="UniProtKB-SubCell"/>
</dbReference>
<dbReference type="CDD" id="cd09597">
    <property type="entry name" value="M4_TLP"/>
    <property type="match status" value="1"/>
</dbReference>
<dbReference type="Pfam" id="PF02868">
    <property type="entry name" value="Peptidase_M4_C"/>
    <property type="match status" value="1"/>
</dbReference>
<comment type="subcellular location">
    <subcellularLocation>
        <location evidence="8">Secreted</location>
    </subcellularLocation>
</comment>
<feature type="region of interest" description="Disordered" evidence="9">
    <location>
        <begin position="36"/>
        <end position="61"/>
    </location>
</feature>
<dbReference type="OrthoDB" id="5378341at2"/>
<keyword evidence="6 8" id="KW-0482">Metalloprotease</keyword>
<comment type="cofactor">
    <cofactor evidence="8">
        <name>Zn(2+)</name>
        <dbReference type="ChEBI" id="CHEBI:29105"/>
    </cofactor>
</comment>
<dbReference type="RefSeq" id="WP_061499880.1">
    <property type="nucleotide sequence ID" value="NZ_CP010951.1"/>
</dbReference>
<dbReference type="SUPFAM" id="SSF55486">
    <property type="entry name" value="Metalloproteases ('zincins'), catalytic domain"/>
    <property type="match status" value="1"/>
</dbReference>
<dbReference type="GO" id="GO:0046872">
    <property type="term" value="F:metal ion binding"/>
    <property type="evidence" value="ECO:0007669"/>
    <property type="project" value="UniProtKB-UniRule"/>
</dbReference>
<evidence type="ECO:0000256" key="6">
    <source>
        <dbReference type="ARBA" id="ARBA00023049"/>
    </source>
</evidence>
<feature type="compositionally biased region" description="Basic residues" evidence="9">
    <location>
        <begin position="41"/>
        <end position="50"/>
    </location>
</feature>
<evidence type="ECO:0000259" key="11">
    <source>
        <dbReference type="Pfam" id="PF02868"/>
    </source>
</evidence>
<dbReference type="InterPro" id="IPR013856">
    <property type="entry name" value="Peptidase_M4_domain"/>
</dbReference>
<keyword evidence="2 8" id="KW-0645">Protease</keyword>
<dbReference type="Gene3D" id="3.10.170.10">
    <property type="match status" value="1"/>
</dbReference>
<comment type="similarity">
    <text evidence="1 8">Belongs to the peptidase M4 family.</text>
</comment>
<evidence type="ECO:0000256" key="3">
    <source>
        <dbReference type="ARBA" id="ARBA00022723"/>
    </source>
</evidence>
<gene>
    <name evidence="12" type="ORF">UC35_12170</name>
</gene>
<feature type="active site" evidence="7">
    <location>
        <position position="168"/>
    </location>
</feature>
<dbReference type="EC" id="3.4.24.-" evidence="8"/>
<evidence type="ECO:0000256" key="9">
    <source>
        <dbReference type="SAM" id="MobiDB-lite"/>
    </source>
</evidence>
<name>A0A127JU58_9BURK</name>
<dbReference type="EMBL" id="CP010951">
    <property type="protein sequence ID" value="AMO23510.1"/>
    <property type="molecule type" value="Genomic_DNA"/>
</dbReference>
<evidence type="ECO:0000256" key="8">
    <source>
        <dbReference type="RuleBase" id="RU366073"/>
    </source>
</evidence>
<dbReference type="GO" id="GO:0006508">
    <property type="term" value="P:proteolysis"/>
    <property type="evidence" value="ECO:0007669"/>
    <property type="project" value="UniProtKB-KW"/>
</dbReference>
<dbReference type="AlphaFoldDB" id="A0A127JU58"/>
<dbReference type="PRINTS" id="PR00730">
    <property type="entry name" value="THERMOLYSIN"/>
</dbReference>
<evidence type="ECO:0000256" key="1">
    <source>
        <dbReference type="ARBA" id="ARBA00009388"/>
    </source>
</evidence>
<reference evidence="12 13" key="1">
    <citation type="journal article" date="2014" name="Int. J. Syst. Evol. Microbiol.">
        <title>Ramlibacter solisilvae sp. nov., isolated from forest soil, and emended description of the genus Ramlibacter.</title>
        <authorList>
            <person name="Lee H.J."/>
            <person name="Lee S.H."/>
            <person name="Lee S.S."/>
            <person name="Lee J.S."/>
            <person name="Kim Y."/>
            <person name="Kim S.C."/>
            <person name="Jeon C.O."/>
        </authorList>
    </citation>
    <scope>NUCLEOTIDE SEQUENCE [LARGE SCALE GENOMIC DNA]</scope>
    <source>
        <strain evidence="12 13">5-10</strain>
    </source>
</reference>
<proteinExistence type="inferred from homology"/>
<feature type="domain" description="Peptidase M4" evidence="10">
    <location>
        <begin position="67"/>
        <end position="174"/>
    </location>
</feature>
<dbReference type="InterPro" id="IPR023612">
    <property type="entry name" value="Peptidase_M4"/>
</dbReference>
<dbReference type="Pfam" id="PF01447">
    <property type="entry name" value="Peptidase_M4"/>
    <property type="match status" value="1"/>
</dbReference>
<evidence type="ECO:0000256" key="4">
    <source>
        <dbReference type="ARBA" id="ARBA00022801"/>
    </source>
</evidence>
<dbReference type="InterPro" id="IPR052759">
    <property type="entry name" value="Metalloprotease_M4"/>
</dbReference>
<feature type="active site" description="Proton donor" evidence="7">
    <location>
        <position position="274"/>
    </location>
</feature>
<evidence type="ECO:0000313" key="12">
    <source>
        <dbReference type="EMBL" id="AMO23510.1"/>
    </source>
</evidence>
<dbReference type="GO" id="GO:0004222">
    <property type="term" value="F:metalloendopeptidase activity"/>
    <property type="evidence" value="ECO:0007669"/>
    <property type="project" value="UniProtKB-UniRule"/>
</dbReference>
<dbReference type="PANTHER" id="PTHR43579:SF1">
    <property type="entry name" value="NEUTRAL METALLOPROTEINASE"/>
    <property type="match status" value="1"/>
</dbReference>
<dbReference type="Proteomes" id="UP000070433">
    <property type="component" value="Chromosome"/>
</dbReference>
<keyword evidence="4 8" id="KW-0378">Hydrolase</keyword>